<keyword evidence="1" id="KW-0732">Signal</keyword>
<keyword evidence="2" id="KW-0812">Transmembrane</keyword>
<feature type="transmembrane region" description="Helical" evidence="2">
    <location>
        <begin position="7"/>
        <end position="24"/>
    </location>
</feature>
<sequence>MRDIVKFVRIAFLMLLFAGGWLLGDRFGVPQVVRDQTDIVWGQAVSGGQRAWANSEDIIRERLNEAAAFDFDVDLPELPSSISAEDISIVVTRPEVTPAINPSAPKTVAESGAMSLVRLCKGMSISNAPRAGSDLVVQGLAERRVINGVAIRTVPVSEGCISSGHGPRSGKTHRGVDFHHPSGSTVMAAASGKIVEAGYRDDFGNYVILDHGKGVYTRYAHLASFSSGIKAGRSVKDGQALGRMGNTAGYPMPIHLHYELLTGDYETSKKSFGLKDANPFTAGSSA</sequence>
<feature type="domain" description="M23ase beta-sheet core" evidence="3">
    <location>
        <begin position="172"/>
        <end position="262"/>
    </location>
</feature>
<organism evidence="4 5">
    <name type="scientific">Parvularcula mediterranea</name>
    <dbReference type="NCBI Taxonomy" id="2732508"/>
    <lineage>
        <taxon>Bacteria</taxon>
        <taxon>Pseudomonadati</taxon>
        <taxon>Pseudomonadota</taxon>
        <taxon>Alphaproteobacteria</taxon>
        <taxon>Parvularculales</taxon>
        <taxon>Parvularculaceae</taxon>
        <taxon>Parvularcula</taxon>
    </lineage>
</organism>
<evidence type="ECO:0000313" key="4">
    <source>
        <dbReference type="EMBL" id="NNU15468.1"/>
    </source>
</evidence>
<dbReference type="InterPro" id="IPR011055">
    <property type="entry name" value="Dup_hybrid_motif"/>
</dbReference>
<protein>
    <submittedName>
        <fullName evidence="4">M23 family metallopeptidase</fullName>
    </submittedName>
</protein>
<keyword evidence="2" id="KW-1133">Transmembrane helix</keyword>
<dbReference type="Gene3D" id="2.70.70.10">
    <property type="entry name" value="Glucose Permease (Domain IIA)"/>
    <property type="match status" value="1"/>
</dbReference>
<dbReference type="RefSeq" id="WP_173196964.1">
    <property type="nucleotide sequence ID" value="NZ_JABFCX010000002.1"/>
</dbReference>
<dbReference type="PANTHER" id="PTHR21666">
    <property type="entry name" value="PEPTIDASE-RELATED"/>
    <property type="match status" value="1"/>
</dbReference>
<reference evidence="4 5" key="1">
    <citation type="submission" date="2020-05" db="EMBL/GenBank/DDBJ databases">
        <title>Parvularcula mediterraneae sp. nov., isolated from polypropylene straw from shallow seawater of the seashore of Laganas in Zakynthos island, Greece.</title>
        <authorList>
            <person name="Szabo I."/>
            <person name="Al-Omari J."/>
            <person name="Rado J."/>
            <person name="Szerdahelyi G.S."/>
        </authorList>
    </citation>
    <scope>NUCLEOTIDE SEQUENCE [LARGE SCALE GENOMIC DNA]</scope>
    <source>
        <strain evidence="4 5">ZS-1/3</strain>
    </source>
</reference>
<dbReference type="PANTHER" id="PTHR21666:SF289">
    <property type="entry name" value="L-ALA--D-GLU ENDOPEPTIDASE"/>
    <property type="match status" value="1"/>
</dbReference>
<dbReference type="CDD" id="cd12797">
    <property type="entry name" value="M23_peptidase"/>
    <property type="match status" value="1"/>
</dbReference>
<dbReference type="AlphaFoldDB" id="A0A7Y3RJZ0"/>
<dbReference type="GO" id="GO:0004222">
    <property type="term" value="F:metalloendopeptidase activity"/>
    <property type="evidence" value="ECO:0007669"/>
    <property type="project" value="TreeGrafter"/>
</dbReference>
<evidence type="ECO:0000313" key="5">
    <source>
        <dbReference type="Proteomes" id="UP000536835"/>
    </source>
</evidence>
<keyword evidence="2" id="KW-0472">Membrane</keyword>
<proteinExistence type="predicted"/>
<comment type="caution">
    <text evidence="4">The sequence shown here is derived from an EMBL/GenBank/DDBJ whole genome shotgun (WGS) entry which is preliminary data.</text>
</comment>
<dbReference type="SUPFAM" id="SSF51261">
    <property type="entry name" value="Duplicated hybrid motif"/>
    <property type="match status" value="1"/>
</dbReference>
<keyword evidence="5" id="KW-1185">Reference proteome</keyword>
<dbReference type="InterPro" id="IPR050570">
    <property type="entry name" value="Cell_wall_metabolism_enzyme"/>
</dbReference>
<dbReference type="InterPro" id="IPR016047">
    <property type="entry name" value="M23ase_b-sheet_dom"/>
</dbReference>
<evidence type="ECO:0000259" key="3">
    <source>
        <dbReference type="Pfam" id="PF01551"/>
    </source>
</evidence>
<evidence type="ECO:0000256" key="1">
    <source>
        <dbReference type="ARBA" id="ARBA00022729"/>
    </source>
</evidence>
<name>A0A7Y3RJZ0_9PROT</name>
<evidence type="ECO:0000256" key="2">
    <source>
        <dbReference type="SAM" id="Phobius"/>
    </source>
</evidence>
<dbReference type="Proteomes" id="UP000536835">
    <property type="component" value="Unassembled WGS sequence"/>
</dbReference>
<dbReference type="Pfam" id="PF01551">
    <property type="entry name" value="Peptidase_M23"/>
    <property type="match status" value="1"/>
</dbReference>
<accession>A0A7Y3RJZ0</accession>
<dbReference type="EMBL" id="JABFCX010000002">
    <property type="protein sequence ID" value="NNU15468.1"/>
    <property type="molecule type" value="Genomic_DNA"/>
</dbReference>
<gene>
    <name evidence="4" type="ORF">HK107_03925</name>
</gene>